<evidence type="ECO:0000313" key="4">
    <source>
        <dbReference type="Proteomes" id="UP000274822"/>
    </source>
</evidence>
<proteinExistence type="predicted"/>
<dbReference type="EMBL" id="RBNJ01027473">
    <property type="protein sequence ID" value="RUS14380.1"/>
    <property type="molecule type" value="Genomic_DNA"/>
</dbReference>
<dbReference type="Pfam" id="PF04212">
    <property type="entry name" value="MIT"/>
    <property type="match status" value="1"/>
</dbReference>
<dbReference type="InterPro" id="IPR036181">
    <property type="entry name" value="MIT_dom_sf"/>
</dbReference>
<organism evidence="3 4">
    <name type="scientific">Jimgerdemannia flammicorona</name>
    <dbReference type="NCBI Taxonomy" id="994334"/>
    <lineage>
        <taxon>Eukaryota</taxon>
        <taxon>Fungi</taxon>
        <taxon>Fungi incertae sedis</taxon>
        <taxon>Mucoromycota</taxon>
        <taxon>Mucoromycotina</taxon>
        <taxon>Endogonomycetes</taxon>
        <taxon>Endogonales</taxon>
        <taxon>Endogonaceae</taxon>
        <taxon>Jimgerdemannia</taxon>
    </lineage>
</organism>
<dbReference type="SUPFAM" id="SSF116846">
    <property type="entry name" value="MIT domain"/>
    <property type="match status" value="1"/>
</dbReference>
<dbReference type="PANTHER" id="PTHR37327">
    <property type="entry name" value="CHROMOSOME 1, WHOLE GENOME SHOTGUN SEQUENCE"/>
    <property type="match status" value="1"/>
</dbReference>
<comment type="caution">
    <text evidence="3">The sequence shown here is derived from an EMBL/GenBank/DDBJ whole genome shotgun (WGS) entry which is preliminary data.</text>
</comment>
<protein>
    <recommendedName>
        <fullName evidence="2">MIT domain-containing protein</fullName>
    </recommendedName>
</protein>
<evidence type="ECO:0000313" key="3">
    <source>
        <dbReference type="EMBL" id="RUS14380.1"/>
    </source>
</evidence>
<dbReference type="InterPro" id="IPR007330">
    <property type="entry name" value="MIT_dom"/>
</dbReference>
<dbReference type="PANTHER" id="PTHR37327:SF1">
    <property type="entry name" value="MICROTUBULE INTERACTING AND TRANSPORT DOMAIN-CONTAINING PROTEIN"/>
    <property type="match status" value="1"/>
</dbReference>
<feature type="domain" description="MIT" evidence="2">
    <location>
        <begin position="88"/>
        <end position="139"/>
    </location>
</feature>
<evidence type="ECO:0000256" key="1">
    <source>
        <dbReference type="SAM" id="MobiDB-lite"/>
    </source>
</evidence>
<keyword evidence="4" id="KW-1185">Reference proteome</keyword>
<feature type="compositionally biased region" description="Low complexity" evidence="1">
    <location>
        <begin position="54"/>
        <end position="65"/>
    </location>
</feature>
<feature type="compositionally biased region" description="Pro residues" evidence="1">
    <location>
        <begin position="10"/>
        <end position="24"/>
    </location>
</feature>
<reference evidence="3 4" key="1">
    <citation type="journal article" date="2018" name="New Phytol.">
        <title>Phylogenomics of Endogonaceae and evolution of mycorrhizas within Mucoromycota.</title>
        <authorList>
            <person name="Chang Y."/>
            <person name="Desiro A."/>
            <person name="Na H."/>
            <person name="Sandor L."/>
            <person name="Lipzen A."/>
            <person name="Clum A."/>
            <person name="Barry K."/>
            <person name="Grigoriev I.V."/>
            <person name="Martin F.M."/>
            <person name="Stajich J.E."/>
            <person name="Smith M.E."/>
            <person name="Bonito G."/>
            <person name="Spatafora J.W."/>
        </authorList>
    </citation>
    <scope>NUCLEOTIDE SEQUENCE [LARGE SCALE GENOMIC DNA]</scope>
    <source>
        <strain evidence="3 4">AD002</strain>
    </source>
</reference>
<sequence length="140" mass="14806">MSTSSSARQQPPPPLRTQPAPRPSSPTSIFARVNSIANTLDQSSSQFSPPLRPSGSSSSNSTTSSSHHHGHNRTASSSSARSSSKAILRKALSRAHDAVVCDGANDVQGAIDAYTEAVTLLVKVLGSVEREEDKRKLKEI</sequence>
<feature type="region of interest" description="Disordered" evidence="1">
    <location>
        <begin position="1"/>
        <end position="89"/>
    </location>
</feature>
<evidence type="ECO:0000259" key="2">
    <source>
        <dbReference type="Pfam" id="PF04212"/>
    </source>
</evidence>
<gene>
    <name evidence="3" type="ORF">BC938DRAFT_477392</name>
</gene>
<dbReference type="Proteomes" id="UP000274822">
    <property type="component" value="Unassembled WGS sequence"/>
</dbReference>
<dbReference type="Gene3D" id="1.20.58.80">
    <property type="entry name" value="Phosphotransferase system, lactose/cellobiose-type IIA subunit"/>
    <property type="match status" value="1"/>
</dbReference>
<feature type="non-terminal residue" evidence="3">
    <location>
        <position position="140"/>
    </location>
</feature>
<dbReference type="AlphaFoldDB" id="A0A433PA26"/>
<feature type="compositionally biased region" description="Low complexity" evidence="1">
    <location>
        <begin position="75"/>
        <end position="86"/>
    </location>
</feature>
<feature type="compositionally biased region" description="Polar residues" evidence="1">
    <location>
        <begin position="35"/>
        <end position="48"/>
    </location>
</feature>
<accession>A0A433PA26</accession>
<name>A0A433PA26_9FUNG</name>